<name>G8WZQ4_STREN</name>
<dbReference type="KEGG" id="scy:SCATT_26590"/>
<sequence length="395" mass="42793">MPVAVPEGTRPAPAGFVLSGRGLQAAAVQRRAGRAALDAAEKAALAGLYQEAVAGGADPEAETLALLTRPFRQDPVVPEYYQYTCAHVYAWFLDHDPADPVGGALLALHTTLADLLATERAGHPEPGRAEHISERVARLTELLARLGEVPAGRAPGATTAALVAAAEADPVIARRSARLAECTRFPRSDRAEEHVFLRSVQASELLFFLIRQVALEACAARDTDPAAAAWYLELGRHCAEVLQGVFHTLLTLSPAGFMTFRDATGAASAVQSLNYHAMEIAVYGYDPRKAPVFASIDHLTAFNSPEVRDFRPLSTTMADAADERLREAWHRLDRRLSKWRGSHYRFARTYLPAGTKASGGTEGAAYVKKFVKKDHCRPGDDPVTARPLLSGFLHR</sequence>
<proteinExistence type="predicted"/>
<dbReference type="STRING" id="1003195.SCATT_26590"/>
<keyword evidence="2" id="KW-1185">Reference proteome</keyword>
<dbReference type="Gene3D" id="1.20.58.480">
    <property type="match status" value="1"/>
</dbReference>
<evidence type="ECO:0008006" key="3">
    <source>
        <dbReference type="Google" id="ProtNLM"/>
    </source>
</evidence>
<dbReference type="GO" id="GO:0046872">
    <property type="term" value="F:metal ion binding"/>
    <property type="evidence" value="ECO:0007669"/>
    <property type="project" value="InterPro"/>
</dbReference>
<accession>G8WZQ4</accession>
<dbReference type="PATRIC" id="fig|1003195.29.peg.2666"/>
<dbReference type="HOGENOM" id="CLU_698125_0_0_11"/>
<gene>
    <name evidence="1" type="ordered locus">SCATT_26590</name>
</gene>
<protein>
    <recommendedName>
        <fullName evidence="3">Tryptophan 2,3-dioxygenase</fullName>
    </recommendedName>
</protein>
<dbReference type="SUPFAM" id="SSF140959">
    <property type="entry name" value="Indolic compounds 2,3-dioxygenase-like"/>
    <property type="match status" value="1"/>
</dbReference>
<evidence type="ECO:0000313" key="2">
    <source>
        <dbReference type="Proteomes" id="UP000007842"/>
    </source>
</evidence>
<dbReference type="GO" id="GO:0020037">
    <property type="term" value="F:heme binding"/>
    <property type="evidence" value="ECO:0007669"/>
    <property type="project" value="InterPro"/>
</dbReference>
<dbReference type="AlphaFoldDB" id="G8WZQ4"/>
<dbReference type="EMBL" id="CP003219">
    <property type="protein sequence ID" value="AEW95030.1"/>
    <property type="molecule type" value="Genomic_DNA"/>
</dbReference>
<dbReference type="eggNOG" id="COG3483">
    <property type="taxonomic scope" value="Bacteria"/>
</dbReference>
<reference evidence="2" key="1">
    <citation type="submission" date="2011-12" db="EMBL/GenBank/DDBJ databases">
        <title>Complete genome sequence of Streptomyces cattleya strain DSM 46488.</title>
        <authorList>
            <person name="Ou H.-Y."/>
            <person name="Li P."/>
            <person name="Zhao C."/>
            <person name="O'Hagan D."/>
            <person name="Deng Z."/>
        </authorList>
    </citation>
    <scope>NUCLEOTIDE SEQUENCE [LARGE SCALE GENOMIC DNA]</scope>
    <source>
        <strain evidence="2">ATCC 35852 / DSM 46488 / JCM 4925 / NBRC 14057 / NRRL 8057</strain>
    </source>
</reference>
<dbReference type="GO" id="GO:0019441">
    <property type="term" value="P:L-tryptophan catabolic process to kynurenine"/>
    <property type="evidence" value="ECO:0007669"/>
    <property type="project" value="InterPro"/>
</dbReference>
<evidence type="ECO:0000313" key="1">
    <source>
        <dbReference type="EMBL" id="AEW95030.1"/>
    </source>
</evidence>
<dbReference type="InterPro" id="IPR037217">
    <property type="entry name" value="Trp/Indoleamine_2_3_dOase-like"/>
</dbReference>
<organism evidence="1 2">
    <name type="scientific">Streptantibioticus cattleyicolor (strain ATCC 35852 / DSM 46488 / JCM 4925 / NBRC 14057 / NRRL 8057)</name>
    <name type="common">Streptomyces cattleya</name>
    <dbReference type="NCBI Taxonomy" id="1003195"/>
    <lineage>
        <taxon>Bacteria</taxon>
        <taxon>Bacillati</taxon>
        <taxon>Actinomycetota</taxon>
        <taxon>Actinomycetes</taxon>
        <taxon>Kitasatosporales</taxon>
        <taxon>Streptomycetaceae</taxon>
        <taxon>Streptantibioticus</taxon>
    </lineage>
</organism>
<dbReference type="Proteomes" id="UP000007842">
    <property type="component" value="Chromosome"/>
</dbReference>